<proteinExistence type="predicted"/>
<keyword evidence="2" id="KW-0812">Transmembrane</keyword>
<dbReference type="HOGENOM" id="CLU_2292005_0_0_1"/>
<feature type="signal peptide" evidence="3">
    <location>
        <begin position="1"/>
        <end position="18"/>
    </location>
</feature>
<protein>
    <recommendedName>
        <fullName evidence="6">Dolichol phosphate-mannose biosynthesis regulatory protein</fullName>
    </recommendedName>
</protein>
<feature type="transmembrane region" description="Helical" evidence="2">
    <location>
        <begin position="46"/>
        <end position="66"/>
    </location>
</feature>
<keyword evidence="3" id="KW-0732">Signal</keyword>
<dbReference type="OrthoDB" id="166803at2759"/>
<feature type="region of interest" description="Disordered" evidence="1">
    <location>
        <begin position="82"/>
        <end position="101"/>
    </location>
</feature>
<name>A0A0D0C7S1_9AGAR</name>
<organism evidence="4 5">
    <name type="scientific">Collybiopsis luxurians FD-317 M1</name>
    <dbReference type="NCBI Taxonomy" id="944289"/>
    <lineage>
        <taxon>Eukaryota</taxon>
        <taxon>Fungi</taxon>
        <taxon>Dikarya</taxon>
        <taxon>Basidiomycota</taxon>
        <taxon>Agaricomycotina</taxon>
        <taxon>Agaricomycetes</taxon>
        <taxon>Agaricomycetidae</taxon>
        <taxon>Agaricales</taxon>
        <taxon>Marasmiineae</taxon>
        <taxon>Omphalotaceae</taxon>
        <taxon>Collybiopsis</taxon>
        <taxon>Collybiopsis luxurians</taxon>
    </lineage>
</organism>
<evidence type="ECO:0000256" key="3">
    <source>
        <dbReference type="SAM" id="SignalP"/>
    </source>
</evidence>
<evidence type="ECO:0000313" key="4">
    <source>
        <dbReference type="EMBL" id="KIK64266.1"/>
    </source>
</evidence>
<evidence type="ECO:0000256" key="1">
    <source>
        <dbReference type="SAM" id="MobiDB-lite"/>
    </source>
</evidence>
<dbReference type="EMBL" id="KN834762">
    <property type="protein sequence ID" value="KIK64266.1"/>
    <property type="molecule type" value="Genomic_DNA"/>
</dbReference>
<evidence type="ECO:0008006" key="6">
    <source>
        <dbReference type="Google" id="ProtNLM"/>
    </source>
</evidence>
<reference evidence="4 5" key="1">
    <citation type="submission" date="2014-04" db="EMBL/GenBank/DDBJ databases">
        <title>Evolutionary Origins and Diversification of the Mycorrhizal Mutualists.</title>
        <authorList>
            <consortium name="DOE Joint Genome Institute"/>
            <consortium name="Mycorrhizal Genomics Consortium"/>
            <person name="Kohler A."/>
            <person name="Kuo A."/>
            <person name="Nagy L.G."/>
            <person name="Floudas D."/>
            <person name="Copeland A."/>
            <person name="Barry K.W."/>
            <person name="Cichocki N."/>
            <person name="Veneault-Fourrey C."/>
            <person name="LaButti K."/>
            <person name="Lindquist E.A."/>
            <person name="Lipzen A."/>
            <person name="Lundell T."/>
            <person name="Morin E."/>
            <person name="Murat C."/>
            <person name="Riley R."/>
            <person name="Ohm R."/>
            <person name="Sun H."/>
            <person name="Tunlid A."/>
            <person name="Henrissat B."/>
            <person name="Grigoriev I.V."/>
            <person name="Hibbett D.S."/>
            <person name="Martin F."/>
        </authorList>
    </citation>
    <scope>NUCLEOTIDE SEQUENCE [LARGE SCALE GENOMIC DNA]</scope>
    <source>
        <strain evidence="4 5">FD-317 M1</strain>
    </source>
</reference>
<keyword evidence="2" id="KW-1133">Transmembrane helix</keyword>
<keyword evidence="5" id="KW-1185">Reference proteome</keyword>
<gene>
    <name evidence="4" type="ORF">GYMLUDRAFT_95113</name>
</gene>
<evidence type="ECO:0000313" key="5">
    <source>
        <dbReference type="Proteomes" id="UP000053593"/>
    </source>
</evidence>
<evidence type="ECO:0000256" key="2">
    <source>
        <dbReference type="SAM" id="Phobius"/>
    </source>
</evidence>
<sequence>MFASSVMGFWAFLAFAVCSLPRQLVIVYTNVLFEDEANGTSTKIEFTPVTVAFAIIILITYYGYLLKEMKRVTPEIICQRRKARQAKNSKDLSAVESPAAD</sequence>
<keyword evidence="2" id="KW-0472">Membrane</keyword>
<dbReference type="AlphaFoldDB" id="A0A0D0C7S1"/>
<accession>A0A0D0C7S1</accession>
<feature type="chain" id="PRO_5002208211" description="Dolichol phosphate-mannose biosynthesis regulatory protein" evidence="3">
    <location>
        <begin position="19"/>
        <end position="101"/>
    </location>
</feature>
<dbReference type="Proteomes" id="UP000053593">
    <property type="component" value="Unassembled WGS sequence"/>
</dbReference>